<dbReference type="Gene3D" id="3.60.21.50">
    <property type="match status" value="2"/>
</dbReference>
<organism evidence="5 6">
    <name type="scientific">Tribonema minus</name>
    <dbReference type="NCBI Taxonomy" id="303371"/>
    <lineage>
        <taxon>Eukaryota</taxon>
        <taxon>Sar</taxon>
        <taxon>Stramenopiles</taxon>
        <taxon>Ochrophyta</taxon>
        <taxon>PX clade</taxon>
        <taxon>Xanthophyceae</taxon>
        <taxon>Tribonematales</taxon>
        <taxon>Tribonemataceae</taxon>
        <taxon>Tribonema</taxon>
    </lineage>
</organism>
<reference evidence="5" key="1">
    <citation type="submission" date="2021-02" db="EMBL/GenBank/DDBJ databases">
        <title>First Annotated Genome of the Yellow-green Alga Tribonema minus.</title>
        <authorList>
            <person name="Mahan K.M."/>
        </authorList>
    </citation>
    <scope>NUCLEOTIDE SEQUENCE</scope>
    <source>
        <strain evidence="5">UTEX B ZZ1240</strain>
    </source>
</reference>
<dbReference type="AlphaFoldDB" id="A0A835YHI6"/>
<dbReference type="EMBL" id="JAFCMP010000547">
    <property type="protein sequence ID" value="KAG5175621.1"/>
    <property type="molecule type" value="Genomic_DNA"/>
</dbReference>
<dbReference type="PANTHER" id="PTHR10416">
    <property type="entry name" value="DNA POLYMERASE DELTA SUBUNIT 2"/>
    <property type="match status" value="1"/>
</dbReference>
<dbReference type="Gene3D" id="2.40.50.430">
    <property type="match status" value="1"/>
</dbReference>
<dbReference type="InterPro" id="IPR007185">
    <property type="entry name" value="DNA_pol_a/d/e_bsu"/>
</dbReference>
<dbReference type="Pfam" id="PF04042">
    <property type="entry name" value="DNA_pol_E_B"/>
    <property type="match status" value="2"/>
</dbReference>
<dbReference type="InterPro" id="IPR024826">
    <property type="entry name" value="DNA_pol_delta/II_ssu"/>
</dbReference>
<comment type="caution">
    <text evidence="5">The sequence shown here is derived from an EMBL/GenBank/DDBJ whole genome shotgun (WGS) entry which is preliminary data.</text>
</comment>
<name>A0A835YHI6_9STRA</name>
<feature type="domain" description="DNA polymerase alpha/delta/epsilon subunit B" evidence="3">
    <location>
        <begin position="220"/>
        <end position="341"/>
    </location>
</feature>
<evidence type="ECO:0000259" key="4">
    <source>
        <dbReference type="Pfam" id="PF18018"/>
    </source>
</evidence>
<evidence type="ECO:0000313" key="6">
    <source>
        <dbReference type="Proteomes" id="UP000664859"/>
    </source>
</evidence>
<protein>
    <submittedName>
        <fullName evidence="5">DNA polymerase alpha/epsilon subunit B-domain-containing protein</fullName>
    </submittedName>
</protein>
<feature type="domain" description="DNA polymerase alpha/delta/epsilon subunit B" evidence="3">
    <location>
        <begin position="349"/>
        <end position="490"/>
    </location>
</feature>
<evidence type="ECO:0000256" key="1">
    <source>
        <dbReference type="ARBA" id="ARBA00006035"/>
    </source>
</evidence>
<dbReference type="GO" id="GO:0006271">
    <property type="term" value="P:DNA strand elongation involved in DNA replication"/>
    <property type="evidence" value="ECO:0007669"/>
    <property type="project" value="TreeGrafter"/>
</dbReference>
<dbReference type="Pfam" id="PF18018">
    <property type="entry name" value="DNA_pol_D_N"/>
    <property type="match status" value="1"/>
</dbReference>
<dbReference type="GO" id="GO:0043625">
    <property type="term" value="C:delta DNA polymerase complex"/>
    <property type="evidence" value="ECO:0007669"/>
    <property type="project" value="TreeGrafter"/>
</dbReference>
<gene>
    <name evidence="5" type="ORF">JKP88DRAFT_261649</name>
</gene>
<dbReference type="OrthoDB" id="3763at2759"/>
<keyword evidence="6" id="KW-1185">Reference proteome</keyword>
<proteinExistence type="inferred from homology"/>
<dbReference type="GO" id="GO:0003677">
    <property type="term" value="F:DNA binding"/>
    <property type="evidence" value="ECO:0007669"/>
    <property type="project" value="InterPro"/>
</dbReference>
<accession>A0A835YHI6</accession>
<keyword evidence="2" id="KW-0235">DNA replication</keyword>
<dbReference type="Proteomes" id="UP000664859">
    <property type="component" value="Unassembled WGS sequence"/>
</dbReference>
<sequence>MASVLQPLAPSSTLKFKKVPSGGTPEGQVARLEATYTPHDQRFTLRRREFKQQYSHIYARRLARLRAAAAAEAERLWGGDQLRRCERLVQANADGAGGSGPCVCIGTLYKTMRLRPSVLVEYRDERGISEAIGVPRGDFAAPDDSLLLEDDSGRLNLAADTTTPDVMPAQDLPTGIVVAVRGSVRADGDMAVEAWCPPGLPPQPSPPEGAAHPPGACLLLVSGMLAGGPQDPLPTRLFLDHLAGYLGGAGDHEQIARVVRVVVCGNSAAAPPPPLAGAASGSIGSGKLSAEQQRERTAPLRECDAELAQVAVPVDIMPSASDASNYMLPQRAAHMLFRKRAIQQRKGNIRPNVAAALPVDIMPGASDASNYMLPQQPLHPCLLPLASRYPNARLATNPHEAWVGTRLVLGTAGQPLDDILQYTAAAEGAGGDEGDSARRLQMLENMLRWQHIAPTAPDTLGCYPFLTEDPFVLEECPHVFFAGNQPRFATRLVEGHDGQQKGLLNRAAQVRVVCVPSFATTGEVVLIDLDTLEATPLQFGVSDLGGWETTGPADMAEE</sequence>
<evidence type="ECO:0000256" key="2">
    <source>
        <dbReference type="ARBA" id="ARBA00022705"/>
    </source>
</evidence>
<evidence type="ECO:0000259" key="3">
    <source>
        <dbReference type="Pfam" id="PF04042"/>
    </source>
</evidence>
<dbReference type="InterPro" id="IPR040663">
    <property type="entry name" value="DNA_pol_D_N"/>
</dbReference>
<feature type="domain" description="DNA polymerase delta subunit OB-fold" evidence="4">
    <location>
        <begin position="53"/>
        <end position="194"/>
    </location>
</feature>
<comment type="similarity">
    <text evidence="1">Belongs to the DNA polymerase delta/II small subunit family.</text>
</comment>
<evidence type="ECO:0000313" key="5">
    <source>
        <dbReference type="EMBL" id="KAG5175621.1"/>
    </source>
</evidence>
<dbReference type="PANTHER" id="PTHR10416:SF0">
    <property type="entry name" value="DNA POLYMERASE DELTA SUBUNIT 2"/>
    <property type="match status" value="1"/>
</dbReference>